<feature type="coiled-coil region" evidence="2">
    <location>
        <begin position="546"/>
        <end position="573"/>
    </location>
</feature>
<evidence type="ECO:0000313" key="4">
    <source>
        <dbReference type="EMBL" id="RUS27544.1"/>
    </source>
</evidence>
<dbReference type="PANTHER" id="PTHR32083">
    <property type="entry name" value="CILIA AND FLAGELLA-ASSOCIATED PROTEIN 58-RELATED"/>
    <property type="match status" value="1"/>
</dbReference>
<dbReference type="PANTHER" id="PTHR32083:SF48">
    <property type="entry name" value="TRANS-GOLGI NETWORK-LOCALIZED SYP41-INTERACTING PROTEIN 1"/>
    <property type="match status" value="1"/>
</dbReference>
<dbReference type="Proteomes" id="UP000274822">
    <property type="component" value="Unassembled WGS sequence"/>
</dbReference>
<comment type="caution">
    <text evidence="4">The sequence shown here is derived from an EMBL/GenBank/DDBJ whole genome shotgun (WGS) entry which is preliminary data.</text>
</comment>
<evidence type="ECO:0008006" key="6">
    <source>
        <dbReference type="Google" id="ProtNLM"/>
    </source>
</evidence>
<dbReference type="EMBL" id="RBNJ01008198">
    <property type="protein sequence ID" value="RUS27544.1"/>
    <property type="molecule type" value="Genomic_DNA"/>
</dbReference>
<feature type="coiled-coil region" evidence="2">
    <location>
        <begin position="257"/>
        <end position="458"/>
    </location>
</feature>
<organism evidence="4 5">
    <name type="scientific">Jimgerdemannia flammicorona</name>
    <dbReference type="NCBI Taxonomy" id="994334"/>
    <lineage>
        <taxon>Eukaryota</taxon>
        <taxon>Fungi</taxon>
        <taxon>Fungi incertae sedis</taxon>
        <taxon>Mucoromycota</taxon>
        <taxon>Mucoromycotina</taxon>
        <taxon>Endogonomycetes</taxon>
        <taxon>Endogonales</taxon>
        <taxon>Endogonaceae</taxon>
        <taxon>Jimgerdemannia</taxon>
    </lineage>
</organism>
<keyword evidence="5" id="KW-1185">Reference proteome</keyword>
<feature type="region of interest" description="Disordered" evidence="3">
    <location>
        <begin position="1"/>
        <end position="51"/>
    </location>
</feature>
<evidence type="ECO:0000313" key="5">
    <source>
        <dbReference type="Proteomes" id="UP000274822"/>
    </source>
</evidence>
<feature type="compositionally biased region" description="Basic and acidic residues" evidence="3">
    <location>
        <begin position="1"/>
        <end position="11"/>
    </location>
</feature>
<evidence type="ECO:0000256" key="3">
    <source>
        <dbReference type="SAM" id="MobiDB-lite"/>
    </source>
</evidence>
<name>A0A433QCT6_9FUNG</name>
<evidence type="ECO:0000256" key="2">
    <source>
        <dbReference type="SAM" id="Coils"/>
    </source>
</evidence>
<proteinExistence type="predicted"/>
<gene>
    <name evidence="4" type="ORF">BC938DRAFT_483086</name>
</gene>
<feature type="coiled-coil region" evidence="2">
    <location>
        <begin position="183"/>
        <end position="210"/>
    </location>
</feature>
<keyword evidence="1 2" id="KW-0175">Coiled coil</keyword>
<protein>
    <recommendedName>
        <fullName evidence="6">GRIP domain-containing protein</fullName>
    </recommendedName>
</protein>
<evidence type="ECO:0000256" key="1">
    <source>
        <dbReference type="ARBA" id="ARBA00023054"/>
    </source>
</evidence>
<feature type="region of interest" description="Disordered" evidence="3">
    <location>
        <begin position="65"/>
        <end position="89"/>
    </location>
</feature>
<dbReference type="GO" id="GO:0005856">
    <property type="term" value="C:cytoskeleton"/>
    <property type="evidence" value="ECO:0007669"/>
    <property type="project" value="TreeGrafter"/>
</dbReference>
<dbReference type="AlphaFoldDB" id="A0A433QCT6"/>
<sequence>MSSADAFERRALSCANISSPDNNTRTTPEMGENDDKTPPSDLEAPTPRQLQAEAQVARLEREVQDLRSRLKGRPSTPLGGRSAKSEDWESKNFQLEEQVGFRCFLRFYAFSFGEPSNLELQQRRIDPEIFADLKFQLASKQNEISKVQDTLNKRIADSDKMKSDYEDKLKKMRGIFAQASKSLDEYRASISAKDAELESLRTELAESKAQEEVKKSALDESQSMFSRSPFARILSLEAVERLTSDLSAQAAMYTSQVNQLDSKLRQTNTQLMQTKTEYQQYKQRANALLQQKSQESAGIEERKIAELEALVKRLELEKSEAITNLRSTQQRLALVEQDLHQSFDQIAGLERELERAQRAEKQNAELRARMDELIAKATQDKKDGEEALFAQEQRHATTLQTLRQEIQRSSRDVEDRLTKKEEECEELQRISERLSDDLSTLRADLARRNAEMEELRLSLRPRSITPAEMSTDGHGSPTSVATFPLSDRDGTAVGDGSISGEAAGKWGTIYASLSDLLSGSGSGGQDDQSSSSTLNAEKEKEYMMKLRHLAELLNESEANVVRLTQQEKVLKEEIRKLDTFDKRQNLSIEYLKNVVLKFIQSGDKEREVGASVISVWRSCLSRGAGVLRMLAYMLLVRHERSISLIMLRSVVRHVMCPTAPRSGAF</sequence>
<feature type="compositionally biased region" description="Polar residues" evidence="3">
    <location>
        <begin position="15"/>
        <end position="27"/>
    </location>
</feature>
<reference evidence="4 5" key="1">
    <citation type="journal article" date="2018" name="New Phytol.">
        <title>Phylogenomics of Endogonaceae and evolution of mycorrhizas within Mucoromycota.</title>
        <authorList>
            <person name="Chang Y."/>
            <person name="Desiro A."/>
            <person name="Na H."/>
            <person name="Sandor L."/>
            <person name="Lipzen A."/>
            <person name="Clum A."/>
            <person name="Barry K."/>
            <person name="Grigoriev I.V."/>
            <person name="Martin F.M."/>
            <person name="Stajich J.E."/>
            <person name="Smith M.E."/>
            <person name="Bonito G."/>
            <person name="Spatafora J.W."/>
        </authorList>
    </citation>
    <scope>NUCLEOTIDE SEQUENCE [LARGE SCALE GENOMIC DNA]</scope>
    <source>
        <strain evidence="4 5">AD002</strain>
    </source>
</reference>
<accession>A0A433QCT6</accession>